<keyword evidence="2" id="KW-1185">Reference proteome</keyword>
<protein>
    <submittedName>
        <fullName evidence="1">Uncharacterized protein</fullName>
    </submittedName>
</protein>
<proteinExistence type="predicted"/>
<dbReference type="OrthoDB" id="8687690at2"/>
<organism evidence="1 2">
    <name type="scientific">Caldimonas caldifontis</name>
    <dbReference type="NCBI Taxonomy" id="1452508"/>
    <lineage>
        <taxon>Bacteria</taxon>
        <taxon>Pseudomonadati</taxon>
        <taxon>Pseudomonadota</taxon>
        <taxon>Betaproteobacteria</taxon>
        <taxon>Burkholderiales</taxon>
        <taxon>Sphaerotilaceae</taxon>
        <taxon>Caldimonas</taxon>
    </lineage>
</organism>
<evidence type="ECO:0000313" key="1">
    <source>
        <dbReference type="EMBL" id="PPE65663.1"/>
    </source>
</evidence>
<sequence>MQSTYAEHFVREMGCTSAEWLGWLPGAVRDCPLVLDESRATVSLPHGDLHLDWEALPPRRIALVQLPRLLVRFTFVGTTPDVRLNFMRYFDLYLQRGGG</sequence>
<accession>A0A2S5SSH1</accession>
<name>A0A2S5SSH1_9BURK</name>
<dbReference type="AlphaFoldDB" id="A0A2S5SSH1"/>
<dbReference type="RefSeq" id="WP_104303302.1">
    <property type="nucleotide sequence ID" value="NZ_PSNX01000012.1"/>
</dbReference>
<dbReference type="Proteomes" id="UP000238605">
    <property type="component" value="Unassembled WGS sequence"/>
</dbReference>
<gene>
    <name evidence="1" type="ORF">C1704_13625</name>
</gene>
<dbReference type="EMBL" id="PSNX01000012">
    <property type="protein sequence ID" value="PPE65663.1"/>
    <property type="molecule type" value="Genomic_DNA"/>
</dbReference>
<reference evidence="1 2" key="1">
    <citation type="submission" date="2018-02" db="EMBL/GenBank/DDBJ databases">
        <title>Reclassifiation of [Polyangium] brachysporum DSM 7029 as Guopingzhaonella breviflexa gen. nov., sp. nov., a member of the family Comamonadaceae.</title>
        <authorList>
            <person name="Tang B."/>
        </authorList>
    </citation>
    <scope>NUCLEOTIDE SEQUENCE [LARGE SCALE GENOMIC DNA]</scope>
    <source>
        <strain evidence="1 2">BCRC 80649</strain>
    </source>
</reference>
<comment type="caution">
    <text evidence="1">The sequence shown here is derived from an EMBL/GenBank/DDBJ whole genome shotgun (WGS) entry which is preliminary data.</text>
</comment>
<evidence type="ECO:0000313" key="2">
    <source>
        <dbReference type="Proteomes" id="UP000238605"/>
    </source>
</evidence>